<dbReference type="InterPro" id="IPR032675">
    <property type="entry name" value="LRR_dom_sf"/>
</dbReference>
<organism evidence="6 8">
    <name type="scientific">Aequorivita flava</name>
    <dbReference type="NCBI Taxonomy" id="3114371"/>
    <lineage>
        <taxon>Bacteria</taxon>
        <taxon>Pseudomonadati</taxon>
        <taxon>Bacteroidota</taxon>
        <taxon>Flavobacteriia</taxon>
        <taxon>Flavobacteriales</taxon>
        <taxon>Flavobacteriaceae</taxon>
        <taxon>Aequorivita</taxon>
    </lineage>
</organism>
<keyword evidence="9" id="KW-1185">Reference proteome</keyword>
<evidence type="ECO:0000256" key="1">
    <source>
        <dbReference type="ARBA" id="ARBA00022614"/>
    </source>
</evidence>
<dbReference type="PANTHER" id="PTHR47566:SF1">
    <property type="entry name" value="PROTEIN NUD1"/>
    <property type="match status" value="1"/>
</dbReference>
<evidence type="ECO:0000256" key="4">
    <source>
        <dbReference type="SAM" id="SignalP"/>
    </source>
</evidence>
<dbReference type="EMBL" id="JBANCF010000009">
    <property type="protein sequence ID" value="MEM0574118.1"/>
    <property type="molecule type" value="Genomic_DNA"/>
</dbReference>
<proteinExistence type="predicted"/>
<dbReference type="GO" id="GO:0035591">
    <property type="term" value="F:signaling adaptor activity"/>
    <property type="evidence" value="ECO:0007669"/>
    <property type="project" value="TreeGrafter"/>
</dbReference>
<evidence type="ECO:0000256" key="3">
    <source>
        <dbReference type="ARBA" id="ARBA00022737"/>
    </source>
</evidence>
<evidence type="ECO:0000313" key="7">
    <source>
        <dbReference type="EMBL" id="MEM0574118.1"/>
    </source>
</evidence>
<feature type="chain" id="PRO_5044336921" evidence="4">
    <location>
        <begin position="19"/>
        <end position="394"/>
    </location>
</feature>
<dbReference type="Gene3D" id="3.80.10.10">
    <property type="entry name" value="Ribonuclease Inhibitor"/>
    <property type="match status" value="1"/>
</dbReference>
<evidence type="ECO:0000259" key="5">
    <source>
        <dbReference type="Pfam" id="PF18962"/>
    </source>
</evidence>
<evidence type="ECO:0000313" key="9">
    <source>
        <dbReference type="Proteomes" id="UP001390963"/>
    </source>
</evidence>
<dbReference type="EMBL" id="JAZBJM010000008">
    <property type="protein sequence ID" value="MEM0519037.1"/>
    <property type="molecule type" value="Genomic_DNA"/>
</dbReference>
<sequence length="394" mass="43395">MLQFLFILITLFSGQFLAAQIVNIPDANFKQALLENHPVIDTNGDGEIQVSEAEAATNIFVHDKNITDLTGIEAFVNITSLTCSSNPISTVDLSNNPDLELLVIGRTNLSSLDISQNTALFTLYIDNTNITEIDTSNHPNLEFLNAAYGSLESVDLSNNPNLVILKLEDTNVETLDLSSNPLLEALGIYGTVIDDLDFSLLPNLKIISLGNNNIETIDFSENPDLCSVFIGNCPALEYINLKNGNNELLVPNTDCSINVTHGGLSSTSGLNVISNNPNLSTICVDDVDFAEQNFTLVPPQTQFTEDCNLAINEYAFTSLQYYPNPVGDVLNINLDRMITKVEIYSVLGKRIKDYTIDTKQAQLKVDDLTEGIYFVTVFTEDFRKVFRIVKSGSR</sequence>
<feature type="domain" description="Secretion system C-terminal sorting" evidence="5">
    <location>
        <begin position="322"/>
        <end position="381"/>
    </location>
</feature>
<dbReference type="RefSeq" id="WP_342687660.1">
    <property type="nucleotide sequence ID" value="NZ_JAZBJM010000008.1"/>
</dbReference>
<name>A0AB35YXV1_9FLAO</name>
<dbReference type="InterPro" id="IPR052574">
    <property type="entry name" value="CDIRP"/>
</dbReference>
<reference evidence="6 9" key="1">
    <citation type="submission" date="2024-01" db="EMBL/GenBank/DDBJ databases">
        <title>Aequorivita flavus sp. nov., isolated from deep-sea sediment.</title>
        <authorList>
            <person name="Chen X."/>
        </authorList>
    </citation>
    <scope>NUCLEOTIDE SEQUENCE</scope>
    <source>
        <strain evidence="6">MCCC 1A16923</strain>
        <strain evidence="7 9">MCCC 1A16935</strain>
    </source>
</reference>
<protein>
    <submittedName>
        <fullName evidence="6">T9SS type A sorting domain-containing protein</fullName>
    </submittedName>
</protein>
<keyword evidence="3" id="KW-0677">Repeat</keyword>
<dbReference type="Proteomes" id="UP001390963">
    <property type="component" value="Unassembled WGS sequence"/>
</dbReference>
<dbReference type="NCBIfam" id="TIGR04183">
    <property type="entry name" value="Por_Secre_tail"/>
    <property type="match status" value="1"/>
</dbReference>
<comment type="caution">
    <text evidence="6">The sequence shown here is derived from an EMBL/GenBank/DDBJ whole genome shotgun (WGS) entry which is preliminary data.</text>
</comment>
<evidence type="ECO:0000313" key="8">
    <source>
        <dbReference type="Proteomes" id="UP001388259"/>
    </source>
</evidence>
<dbReference type="AlphaFoldDB" id="A0AB35YXV1"/>
<gene>
    <name evidence="7" type="ORF">VZD24_11360</name>
    <name evidence="6" type="ORF">VZD85_11775</name>
</gene>
<dbReference type="InterPro" id="IPR026444">
    <property type="entry name" value="Secre_tail"/>
</dbReference>
<dbReference type="Proteomes" id="UP001388259">
    <property type="component" value="Unassembled WGS sequence"/>
</dbReference>
<dbReference type="SUPFAM" id="SSF52058">
    <property type="entry name" value="L domain-like"/>
    <property type="match status" value="1"/>
</dbReference>
<feature type="signal peptide" evidence="4">
    <location>
        <begin position="1"/>
        <end position="18"/>
    </location>
</feature>
<evidence type="ECO:0000313" key="6">
    <source>
        <dbReference type="EMBL" id="MEM0519037.1"/>
    </source>
</evidence>
<dbReference type="Pfam" id="PF18962">
    <property type="entry name" value="Por_Secre_tail"/>
    <property type="match status" value="1"/>
</dbReference>
<evidence type="ECO:0000256" key="2">
    <source>
        <dbReference type="ARBA" id="ARBA00022729"/>
    </source>
</evidence>
<dbReference type="PANTHER" id="PTHR47566">
    <property type="match status" value="1"/>
</dbReference>
<keyword evidence="1" id="KW-0433">Leucine-rich repeat</keyword>
<keyword evidence="2 4" id="KW-0732">Signal</keyword>
<accession>A0AB35YXV1</accession>